<evidence type="ECO:0000256" key="3">
    <source>
        <dbReference type="ARBA" id="ARBA00022475"/>
    </source>
</evidence>
<comment type="caution">
    <text evidence="8">The sequence shown here is derived from an EMBL/GenBank/DDBJ whole genome shotgun (WGS) entry which is preliminary data.</text>
</comment>
<feature type="transmembrane region" description="Helical" evidence="7">
    <location>
        <begin position="73"/>
        <end position="99"/>
    </location>
</feature>
<evidence type="ECO:0000256" key="5">
    <source>
        <dbReference type="ARBA" id="ARBA00022989"/>
    </source>
</evidence>
<feature type="transmembrane region" description="Helical" evidence="7">
    <location>
        <begin position="111"/>
        <end position="129"/>
    </location>
</feature>
<dbReference type="Proteomes" id="UP000265800">
    <property type="component" value="Unassembled WGS sequence"/>
</dbReference>
<evidence type="ECO:0000256" key="2">
    <source>
        <dbReference type="ARBA" id="ARBA00022448"/>
    </source>
</evidence>
<keyword evidence="3" id="KW-1003">Cell membrane</keyword>
<feature type="transmembrane region" description="Helical" evidence="7">
    <location>
        <begin position="12"/>
        <end position="31"/>
    </location>
</feature>
<dbReference type="EMBL" id="QWKZ01000020">
    <property type="protein sequence ID" value="RIH87576.1"/>
    <property type="molecule type" value="Genomic_DNA"/>
</dbReference>
<evidence type="ECO:0000256" key="4">
    <source>
        <dbReference type="ARBA" id="ARBA00022692"/>
    </source>
</evidence>
<dbReference type="Gene3D" id="1.10.1760.20">
    <property type="match status" value="1"/>
</dbReference>
<dbReference type="GO" id="GO:0005886">
    <property type="term" value="C:plasma membrane"/>
    <property type="evidence" value="ECO:0007669"/>
    <property type="project" value="UniProtKB-SubCell"/>
</dbReference>
<dbReference type="Pfam" id="PF01891">
    <property type="entry name" value="CbiM"/>
    <property type="match status" value="1"/>
</dbReference>
<dbReference type="InterPro" id="IPR002751">
    <property type="entry name" value="CbiM/NikMN"/>
</dbReference>
<evidence type="ECO:0000256" key="6">
    <source>
        <dbReference type="ARBA" id="ARBA00023136"/>
    </source>
</evidence>
<keyword evidence="9" id="KW-1185">Reference proteome</keyword>
<keyword evidence="2" id="KW-0813">Transport</keyword>
<keyword evidence="5 7" id="KW-1133">Transmembrane helix</keyword>
<dbReference type="AlphaFoldDB" id="A0A399EVW2"/>
<dbReference type="GO" id="GO:0000041">
    <property type="term" value="P:transition metal ion transport"/>
    <property type="evidence" value="ECO:0007669"/>
    <property type="project" value="InterPro"/>
</dbReference>
<evidence type="ECO:0000256" key="7">
    <source>
        <dbReference type="SAM" id="Phobius"/>
    </source>
</evidence>
<evidence type="ECO:0000256" key="1">
    <source>
        <dbReference type="ARBA" id="ARBA00004651"/>
    </source>
</evidence>
<dbReference type="OrthoDB" id="4710659at2"/>
<keyword evidence="6 7" id="KW-0472">Membrane</keyword>
<name>A0A399EVW2_9DEIN</name>
<protein>
    <submittedName>
        <fullName evidence="8">Cobalt uptake substrate-specific transmembrane region</fullName>
    </submittedName>
</protein>
<comment type="subcellular location">
    <subcellularLocation>
        <location evidence="1">Cell membrane</location>
        <topology evidence="1">Multi-pass membrane protein</topology>
    </subcellularLocation>
</comment>
<sequence length="225" mass="23620">MHIEPGVVQGAKIYLSYATGAAALGLAVKAATRHGQTHGVVSLALRSLLAALVVFVCFEVLPHPPVGVSEVHLILGTTIYLLFGLGPAALGLAAGLLLQGLFFAPADLSQYGMNVTTLLAPLFALHLLARRIIPPHTPYVELSYGQVLRLSAAYQGGIVVWVAFWAFYGHGFAAENLAQVASFGVAYLAVILLEPLVDLAVLAAAKALGGLRGSAWVQPRLYEAT</sequence>
<proteinExistence type="predicted"/>
<evidence type="ECO:0000313" key="8">
    <source>
        <dbReference type="EMBL" id="RIH87576.1"/>
    </source>
</evidence>
<feature type="transmembrane region" description="Helical" evidence="7">
    <location>
        <begin position="43"/>
        <end position="61"/>
    </location>
</feature>
<feature type="transmembrane region" description="Helical" evidence="7">
    <location>
        <begin position="150"/>
        <end position="168"/>
    </location>
</feature>
<feature type="transmembrane region" description="Helical" evidence="7">
    <location>
        <begin position="180"/>
        <end position="205"/>
    </location>
</feature>
<dbReference type="RefSeq" id="WP_119359553.1">
    <property type="nucleotide sequence ID" value="NZ_QWKZ01000020.1"/>
</dbReference>
<reference evidence="8 9" key="1">
    <citation type="submission" date="2018-08" db="EMBL/GenBank/DDBJ databases">
        <title>Meiothermus luteus KCTC 52599 genome sequencing project.</title>
        <authorList>
            <person name="Da Costa M.S."/>
            <person name="Albuquerque L."/>
            <person name="Raposo P."/>
            <person name="Froufe H.J.C."/>
            <person name="Barroso C.S."/>
            <person name="Egas C."/>
        </authorList>
    </citation>
    <scope>NUCLEOTIDE SEQUENCE [LARGE SCALE GENOMIC DNA]</scope>
    <source>
        <strain evidence="8 9">KCTC 52599</strain>
    </source>
</reference>
<accession>A0A399EVW2</accession>
<gene>
    <name evidence="8" type="ORF">Mlute_00885</name>
</gene>
<keyword evidence="4 7" id="KW-0812">Transmembrane</keyword>
<evidence type="ECO:0000313" key="9">
    <source>
        <dbReference type="Proteomes" id="UP000265800"/>
    </source>
</evidence>
<organism evidence="8 9">
    <name type="scientific">Meiothermus luteus</name>
    <dbReference type="NCBI Taxonomy" id="2026184"/>
    <lineage>
        <taxon>Bacteria</taxon>
        <taxon>Thermotogati</taxon>
        <taxon>Deinococcota</taxon>
        <taxon>Deinococci</taxon>
        <taxon>Thermales</taxon>
        <taxon>Thermaceae</taxon>
        <taxon>Meiothermus</taxon>
    </lineage>
</organism>